<accession>A0A0V1LAQ5</accession>
<evidence type="ECO:0000313" key="2">
    <source>
        <dbReference type="Proteomes" id="UP000054721"/>
    </source>
</evidence>
<proteinExistence type="predicted"/>
<dbReference type="OrthoDB" id="10537664at2759"/>
<dbReference type="EMBL" id="JYDW01000090">
    <property type="protein sequence ID" value="KRZ56632.1"/>
    <property type="molecule type" value="Genomic_DNA"/>
</dbReference>
<protein>
    <submittedName>
        <fullName evidence="1">Uncharacterized protein</fullName>
    </submittedName>
</protein>
<evidence type="ECO:0000313" key="1">
    <source>
        <dbReference type="EMBL" id="KRZ56632.1"/>
    </source>
</evidence>
<gene>
    <name evidence="1" type="ORF">T02_9412</name>
</gene>
<organism evidence="1 2">
    <name type="scientific">Trichinella nativa</name>
    <dbReference type="NCBI Taxonomy" id="6335"/>
    <lineage>
        <taxon>Eukaryota</taxon>
        <taxon>Metazoa</taxon>
        <taxon>Ecdysozoa</taxon>
        <taxon>Nematoda</taxon>
        <taxon>Enoplea</taxon>
        <taxon>Dorylaimia</taxon>
        <taxon>Trichinellida</taxon>
        <taxon>Trichinellidae</taxon>
        <taxon>Trichinella</taxon>
    </lineage>
</organism>
<dbReference type="Proteomes" id="UP000054721">
    <property type="component" value="Unassembled WGS sequence"/>
</dbReference>
<dbReference type="AlphaFoldDB" id="A0A0V1LAQ5"/>
<sequence>MTSPPFQSQRKKRRKGGADTNHVAVTYTRLQLEDPRWTSLCPWVIVVPDRSSCDLLRWLLIPRCNKRSKRLSGVCFVTQSLQIVWSLLSSTWRAPPPAIERTPETFASCLLQGKWAAVRSTQTVTSRKRRIKRRLSRLL</sequence>
<comment type="caution">
    <text evidence="1">The sequence shown here is derived from an EMBL/GenBank/DDBJ whole genome shotgun (WGS) entry which is preliminary data.</text>
</comment>
<keyword evidence="2" id="KW-1185">Reference proteome</keyword>
<name>A0A0V1LAQ5_9BILA</name>
<reference evidence="1 2" key="1">
    <citation type="submission" date="2015-05" db="EMBL/GenBank/DDBJ databases">
        <title>Evolution of Trichinella species and genotypes.</title>
        <authorList>
            <person name="Korhonen P.K."/>
            <person name="Edoardo P."/>
            <person name="Giuseppe L.R."/>
            <person name="Gasser R.B."/>
        </authorList>
    </citation>
    <scope>NUCLEOTIDE SEQUENCE [LARGE SCALE GENOMIC DNA]</scope>
    <source>
        <strain evidence="1">ISS10</strain>
    </source>
</reference>